<reference evidence="4" key="1">
    <citation type="submission" date="2016-10" db="EMBL/GenBank/DDBJ databases">
        <authorList>
            <person name="Varghese N."/>
            <person name="Submissions S."/>
        </authorList>
    </citation>
    <scope>NUCLEOTIDE SEQUENCE [LARGE SCALE GENOMIC DNA]</scope>
    <source>
        <strain evidence="4">EPL6</strain>
    </source>
</reference>
<keyword evidence="4" id="KW-1185">Reference proteome</keyword>
<proteinExistence type="predicted"/>
<feature type="transmembrane region" description="Helical" evidence="2">
    <location>
        <begin position="31"/>
        <end position="53"/>
    </location>
</feature>
<keyword evidence="2" id="KW-0812">Transmembrane</keyword>
<feature type="region of interest" description="Disordered" evidence="1">
    <location>
        <begin position="58"/>
        <end position="80"/>
    </location>
</feature>
<name>A0A1G9REN1_9BURK</name>
<evidence type="ECO:0000256" key="1">
    <source>
        <dbReference type="SAM" id="MobiDB-lite"/>
    </source>
</evidence>
<dbReference type="STRING" id="1527607.SAMN05428957_103228"/>
<dbReference type="AlphaFoldDB" id="A0A1G9REN1"/>
<organism evidence="3 4">
    <name type="scientific">Oryzisolibacter propanilivorax</name>
    <dbReference type="NCBI Taxonomy" id="1527607"/>
    <lineage>
        <taxon>Bacteria</taxon>
        <taxon>Pseudomonadati</taxon>
        <taxon>Pseudomonadota</taxon>
        <taxon>Betaproteobacteria</taxon>
        <taxon>Burkholderiales</taxon>
        <taxon>Comamonadaceae</taxon>
        <taxon>Oryzisolibacter</taxon>
    </lineage>
</organism>
<sequence>MAHIPDTPIKPDDPATIQPRKVPAVVDMRRAIWIIIVAIAVSLVVAGLVRLLAPTQDPYLPESRSATGAEAPAITVPPAR</sequence>
<protein>
    <submittedName>
        <fullName evidence="3">Uncharacterized protein</fullName>
    </submittedName>
</protein>
<gene>
    <name evidence="3" type="ORF">SAMN05428957_103228</name>
</gene>
<evidence type="ECO:0000256" key="2">
    <source>
        <dbReference type="SAM" id="Phobius"/>
    </source>
</evidence>
<dbReference type="EMBL" id="FNHP01000003">
    <property type="protein sequence ID" value="SDM21762.1"/>
    <property type="molecule type" value="Genomic_DNA"/>
</dbReference>
<accession>A0A1G9REN1</accession>
<evidence type="ECO:0000313" key="4">
    <source>
        <dbReference type="Proteomes" id="UP000198552"/>
    </source>
</evidence>
<dbReference type="OrthoDB" id="9975738at2"/>
<evidence type="ECO:0000313" key="3">
    <source>
        <dbReference type="EMBL" id="SDM21762.1"/>
    </source>
</evidence>
<dbReference type="RefSeq" id="WP_091568113.1">
    <property type="nucleotide sequence ID" value="NZ_FNHP01000003.1"/>
</dbReference>
<keyword evidence="2" id="KW-0472">Membrane</keyword>
<dbReference type="Proteomes" id="UP000198552">
    <property type="component" value="Unassembled WGS sequence"/>
</dbReference>
<keyword evidence="2" id="KW-1133">Transmembrane helix</keyword>